<comment type="caution">
    <text evidence="3">The sequence shown here is derived from an EMBL/GenBank/DDBJ whole genome shotgun (WGS) entry which is preliminary data.</text>
</comment>
<dbReference type="InterPro" id="IPR002575">
    <property type="entry name" value="Aminoglycoside_PTrfase"/>
</dbReference>
<comment type="similarity">
    <text evidence="1">Belongs to the pseudomonas-type ThrB family.</text>
</comment>
<dbReference type="Proteomes" id="UP001501594">
    <property type="component" value="Unassembled WGS sequence"/>
</dbReference>
<accession>A0ABP8E1E9</accession>
<dbReference type="SUPFAM" id="SSF56112">
    <property type="entry name" value="Protein kinase-like (PK-like)"/>
    <property type="match status" value="1"/>
</dbReference>
<evidence type="ECO:0000259" key="2">
    <source>
        <dbReference type="PROSITE" id="PS50011"/>
    </source>
</evidence>
<dbReference type="PANTHER" id="PTHR21064">
    <property type="entry name" value="AMINOGLYCOSIDE PHOSPHOTRANSFERASE DOMAIN-CONTAINING PROTEIN-RELATED"/>
    <property type="match status" value="1"/>
</dbReference>
<evidence type="ECO:0000313" key="4">
    <source>
        <dbReference type="Proteomes" id="UP001501594"/>
    </source>
</evidence>
<dbReference type="InterPro" id="IPR050249">
    <property type="entry name" value="Pseudomonas-type_ThrB"/>
</dbReference>
<name>A0ABP8E1E9_9MICO</name>
<feature type="domain" description="Protein kinase" evidence="2">
    <location>
        <begin position="15"/>
        <end position="353"/>
    </location>
</feature>
<dbReference type="InterPro" id="IPR000719">
    <property type="entry name" value="Prot_kinase_dom"/>
</dbReference>
<dbReference type="PANTHER" id="PTHR21064:SF6">
    <property type="entry name" value="AMINOGLYCOSIDE PHOSPHOTRANSFERASE DOMAIN-CONTAINING PROTEIN"/>
    <property type="match status" value="1"/>
</dbReference>
<dbReference type="InterPro" id="IPR011009">
    <property type="entry name" value="Kinase-like_dom_sf"/>
</dbReference>
<dbReference type="PROSITE" id="PS50011">
    <property type="entry name" value="PROTEIN_KINASE_DOM"/>
    <property type="match status" value="1"/>
</dbReference>
<evidence type="ECO:0000313" key="3">
    <source>
        <dbReference type="EMBL" id="GAA4265809.1"/>
    </source>
</evidence>
<dbReference type="EMBL" id="BAABAU010000001">
    <property type="protein sequence ID" value="GAA4265809.1"/>
    <property type="molecule type" value="Genomic_DNA"/>
</dbReference>
<reference evidence="4" key="1">
    <citation type="journal article" date="2019" name="Int. J. Syst. Evol. Microbiol.">
        <title>The Global Catalogue of Microorganisms (GCM) 10K type strain sequencing project: providing services to taxonomists for standard genome sequencing and annotation.</title>
        <authorList>
            <consortium name="The Broad Institute Genomics Platform"/>
            <consortium name="The Broad Institute Genome Sequencing Center for Infectious Disease"/>
            <person name="Wu L."/>
            <person name="Ma J."/>
        </authorList>
    </citation>
    <scope>NUCLEOTIDE SEQUENCE [LARGE SCALE GENOMIC DNA]</scope>
    <source>
        <strain evidence="4">JCM 17442</strain>
    </source>
</reference>
<proteinExistence type="inferred from homology"/>
<gene>
    <name evidence="3" type="ORF">GCM10022256_14210</name>
</gene>
<evidence type="ECO:0000256" key="1">
    <source>
        <dbReference type="ARBA" id="ARBA00038240"/>
    </source>
</evidence>
<dbReference type="Pfam" id="PF01636">
    <property type="entry name" value="APH"/>
    <property type="match status" value="1"/>
</dbReference>
<organism evidence="3 4">
    <name type="scientific">Frondihabitans peucedani</name>
    <dbReference type="NCBI Taxonomy" id="598626"/>
    <lineage>
        <taxon>Bacteria</taxon>
        <taxon>Bacillati</taxon>
        <taxon>Actinomycetota</taxon>
        <taxon>Actinomycetes</taxon>
        <taxon>Micrococcales</taxon>
        <taxon>Microbacteriaceae</taxon>
        <taxon>Frondihabitans</taxon>
    </lineage>
</organism>
<keyword evidence="4" id="KW-1185">Reference proteome</keyword>
<protein>
    <submittedName>
        <fullName evidence="3">Phosphotransferase</fullName>
    </submittedName>
</protein>
<sequence>MFVAMTSTPVTTGSLSAFDLVGRGDPAPTWVLEGVRRAWGLPELGVGVTLIAVSENVTFKVTEAQDATLVVRLGRPGYAESIEHVRSELLWVEALQRDAGVPTPSPRHGADGDLVQFLTDDSGATWTAVGFDFVTGTILEDQTDFADHFVEIGELTGRLHEHARGWEPPTGFQRFAWTLDDMTGGLARWGDWRGAPLAEADRATVERAELSARATLSGVPRAPSHWGLIHSDLRPSNVMTHEGAMTIIDFDDCGHGYFLYDFGSALTFYEHRPEALEMGARWLDGYRRVAPLTRDDLEIAGALSLMRRLTMLGWATTHRADALPSDLWDENLPGTVEVAARYVDDPLWLVGGS</sequence>
<dbReference type="Gene3D" id="3.90.1200.10">
    <property type="match status" value="1"/>
</dbReference>